<reference evidence="2" key="1">
    <citation type="submission" date="2024-01" db="EMBL/GenBank/DDBJ databases">
        <authorList>
            <person name="Webb A."/>
        </authorList>
    </citation>
    <scope>NUCLEOTIDE SEQUENCE</scope>
    <source>
        <strain evidence="2">Pm1</strain>
    </source>
</reference>
<evidence type="ECO:0000313" key="2">
    <source>
        <dbReference type="EMBL" id="CAK7936075.1"/>
    </source>
</evidence>
<dbReference type="AlphaFoldDB" id="A0AAV1URP9"/>
<gene>
    <name evidence="2" type="ORF">PM001_LOCUS21225</name>
</gene>
<proteinExistence type="predicted"/>
<name>A0AAV1URP9_9STRA</name>
<comment type="caution">
    <text evidence="2">The sequence shown here is derived from an EMBL/GenBank/DDBJ whole genome shotgun (WGS) entry which is preliminary data.</text>
</comment>
<dbReference type="Proteomes" id="UP001162060">
    <property type="component" value="Unassembled WGS sequence"/>
</dbReference>
<evidence type="ECO:0000256" key="1">
    <source>
        <dbReference type="SAM" id="MobiDB-lite"/>
    </source>
</evidence>
<evidence type="ECO:0000313" key="3">
    <source>
        <dbReference type="Proteomes" id="UP001162060"/>
    </source>
</evidence>
<sequence>MKPRLRGGNHLLACELSGIQQARRPETPRIDPPSKMLNGRSRSGVHLCMPGTSQDGPRTVKAVPESRASEEKVDVVTAKTQE</sequence>
<accession>A0AAV1URP9</accession>
<organism evidence="2 3">
    <name type="scientific">Peronospora matthiolae</name>
    <dbReference type="NCBI Taxonomy" id="2874970"/>
    <lineage>
        <taxon>Eukaryota</taxon>
        <taxon>Sar</taxon>
        <taxon>Stramenopiles</taxon>
        <taxon>Oomycota</taxon>
        <taxon>Peronosporomycetes</taxon>
        <taxon>Peronosporales</taxon>
        <taxon>Peronosporaceae</taxon>
        <taxon>Peronospora</taxon>
    </lineage>
</organism>
<feature type="region of interest" description="Disordered" evidence="1">
    <location>
        <begin position="20"/>
        <end position="82"/>
    </location>
</feature>
<protein>
    <submittedName>
        <fullName evidence="2">Uncharacterized protein</fullName>
    </submittedName>
</protein>
<dbReference type="EMBL" id="CAKLBY020000223">
    <property type="protein sequence ID" value="CAK7936075.1"/>
    <property type="molecule type" value="Genomic_DNA"/>
</dbReference>